<dbReference type="Proteomes" id="UP000234653">
    <property type="component" value="Chromosome"/>
</dbReference>
<accession>A0A2K9HGT2</accession>
<feature type="transmembrane region" description="Helical" evidence="1">
    <location>
        <begin position="21"/>
        <end position="38"/>
    </location>
</feature>
<feature type="transmembrane region" description="Helical" evidence="1">
    <location>
        <begin position="157"/>
        <end position="174"/>
    </location>
</feature>
<reference evidence="2 3" key="1">
    <citation type="submission" date="2016-12" db="EMBL/GenBank/DDBJ databases">
        <title>The whole genome sequencing and assembly of Lactobacillus alimentarius DSM 20249T strain.</title>
        <authorList>
            <person name="Lee Y.-J."/>
            <person name="Yi H."/>
            <person name="Bahn Y.-S."/>
            <person name="Kim J.F."/>
            <person name="Lee D.-W."/>
        </authorList>
    </citation>
    <scope>NUCLEOTIDE SEQUENCE [LARGE SCALE GENOMIC DNA]</scope>
    <source>
        <strain evidence="2 3">DSM 20249</strain>
    </source>
</reference>
<gene>
    <name evidence="2" type="ORF">LA20249_01145</name>
</gene>
<dbReference type="STRING" id="1423720.FC67_GL001504"/>
<evidence type="ECO:0000313" key="3">
    <source>
        <dbReference type="Proteomes" id="UP000234653"/>
    </source>
</evidence>
<dbReference type="AlphaFoldDB" id="A0A2K9HGT2"/>
<feature type="transmembrane region" description="Helical" evidence="1">
    <location>
        <begin position="50"/>
        <end position="70"/>
    </location>
</feature>
<dbReference type="OrthoDB" id="2357459at2"/>
<feature type="transmembrane region" description="Helical" evidence="1">
    <location>
        <begin position="206"/>
        <end position="226"/>
    </location>
</feature>
<evidence type="ECO:0000313" key="2">
    <source>
        <dbReference type="EMBL" id="AUI70887.1"/>
    </source>
</evidence>
<dbReference type="RefSeq" id="WP_057739207.1">
    <property type="nucleotide sequence ID" value="NZ_AZDQ01000043.1"/>
</dbReference>
<feature type="transmembrane region" description="Helical" evidence="1">
    <location>
        <begin position="91"/>
        <end position="120"/>
    </location>
</feature>
<feature type="transmembrane region" description="Helical" evidence="1">
    <location>
        <begin position="126"/>
        <end position="150"/>
    </location>
</feature>
<keyword evidence="1" id="KW-0472">Membrane</keyword>
<keyword evidence="1" id="KW-0812">Transmembrane</keyword>
<evidence type="ECO:0000256" key="1">
    <source>
        <dbReference type="SAM" id="Phobius"/>
    </source>
</evidence>
<keyword evidence="3" id="KW-1185">Reference proteome</keyword>
<sequence length="237" mass="27630">MIFDNDWDFLKMQLKSAWGEKMHFIYTLLIPILILFLNKNLYFPDDITIYIYWSYIVVTTVFHGFLINLVRWRENGRFKNISLLVKSDHTVILTNILVQLIVIQIEIACFNLIMAIFVTHLSWETFVYGFLASFLAVLISSSMWSMFLLLKLKRGTFNILTGLIFILGLISLGIRPQGIMKHFLVIVSPFQLTYELYNIAFNETSLQVLLGICVGVYIIVGIILLWKISLRTPRHRL</sequence>
<organism evidence="2 3">
    <name type="scientific">Companilactobacillus alimentarius DSM 20249</name>
    <dbReference type="NCBI Taxonomy" id="1423720"/>
    <lineage>
        <taxon>Bacteria</taxon>
        <taxon>Bacillati</taxon>
        <taxon>Bacillota</taxon>
        <taxon>Bacilli</taxon>
        <taxon>Lactobacillales</taxon>
        <taxon>Lactobacillaceae</taxon>
        <taxon>Companilactobacillus</taxon>
    </lineage>
</organism>
<name>A0A2K9HGT2_9LACO</name>
<dbReference type="EMBL" id="CP018867">
    <property type="protein sequence ID" value="AUI70887.1"/>
    <property type="molecule type" value="Genomic_DNA"/>
</dbReference>
<proteinExistence type="predicted"/>
<protein>
    <recommendedName>
        <fullName evidence="4">Lantibiotic ABC transporter permease</fullName>
    </recommendedName>
</protein>
<keyword evidence="1" id="KW-1133">Transmembrane helix</keyword>
<dbReference type="KEGG" id="lali:LA20249_01145"/>
<evidence type="ECO:0008006" key="4">
    <source>
        <dbReference type="Google" id="ProtNLM"/>
    </source>
</evidence>